<organism evidence="3 5">
    <name type="scientific">Lactococcus lactis subsp. cremoris</name>
    <name type="common">Streptococcus cremoris</name>
    <dbReference type="NCBI Taxonomy" id="1359"/>
    <lineage>
        <taxon>Bacteria</taxon>
        <taxon>Bacillati</taxon>
        <taxon>Bacillota</taxon>
        <taxon>Bacilli</taxon>
        <taxon>Lactobacillales</taxon>
        <taxon>Streptococcaceae</taxon>
        <taxon>Lactococcus</taxon>
    </lineage>
</organism>
<dbReference type="EMBL" id="CP133787">
    <property type="protein sequence ID" value="WMX69598.1"/>
    <property type="molecule type" value="Genomic_DNA"/>
</dbReference>
<evidence type="ECO:0000313" key="3">
    <source>
        <dbReference type="EMBL" id="WMX69598.1"/>
    </source>
</evidence>
<evidence type="ECO:0000313" key="2">
    <source>
        <dbReference type="EMBL" id="KKW73782.1"/>
    </source>
</evidence>
<reference evidence="2 4" key="1">
    <citation type="submission" date="2015-04" db="EMBL/GenBank/DDBJ databases">
        <title>Evaluation of non-dairy Lactococcus lactis with potential dairy applications reveals extensive phenotype-genotype disparity.</title>
        <authorList>
            <person name="Cavanagh D."/>
            <person name="Casey A."/>
            <person name="Altermann E."/>
            <person name="Cotter P."/>
            <person name="Fitzgerald G.F."/>
            <person name="McAuliffe O."/>
        </authorList>
    </citation>
    <scope>NUCLEOTIDE SEQUENCE [LARGE SCALE GENOMIC DNA]</scope>
    <source>
        <strain evidence="2 4">DPC6856</strain>
    </source>
</reference>
<reference evidence="3" key="2">
    <citation type="journal article" date="2022" name="Microbiol. Spectr.">
        <title>Optimizing Conditions in the Acid Tolerance Test for Potential Probiotics Using Response Surface Methodology.</title>
        <authorList>
            <person name="Ko H.I."/>
            <person name="Jeong C.H."/>
            <person name="Hong S.W."/>
            <person name="Eun J.B."/>
            <person name="Kim T.W."/>
        </authorList>
    </citation>
    <scope>NUCLEOTIDE SEQUENCE</scope>
    <source>
        <strain evidence="3">KCKM 0438</strain>
    </source>
</reference>
<dbReference type="RefSeq" id="WP_155725058.1">
    <property type="nucleotide sequence ID" value="NZ_CP070856.1"/>
</dbReference>
<sequence>MEEKTFSIKSSSAEESLTDTVKFNVTCCAKTQNNRDTPTPGDSLVRTEEVA</sequence>
<reference evidence="3" key="3">
    <citation type="submission" date="2023-09" db="EMBL/GenBank/DDBJ databases">
        <authorList>
            <person name="Kim T.W."/>
        </authorList>
    </citation>
    <scope>NUCLEOTIDE SEQUENCE</scope>
    <source>
        <strain evidence="3">KCKM 0438</strain>
    </source>
</reference>
<dbReference type="Proteomes" id="UP001254658">
    <property type="component" value="Chromosome"/>
</dbReference>
<dbReference type="Proteomes" id="UP000034513">
    <property type="component" value="Unassembled WGS sequence"/>
</dbReference>
<dbReference type="EMBL" id="LAVW01000099">
    <property type="protein sequence ID" value="KKW73782.1"/>
    <property type="molecule type" value="Genomic_DNA"/>
</dbReference>
<evidence type="ECO:0000313" key="4">
    <source>
        <dbReference type="Proteomes" id="UP000034513"/>
    </source>
</evidence>
<evidence type="ECO:0000256" key="1">
    <source>
        <dbReference type="SAM" id="MobiDB-lite"/>
    </source>
</evidence>
<name>A0AAX4AF23_LACLC</name>
<feature type="region of interest" description="Disordered" evidence="1">
    <location>
        <begin position="30"/>
        <end position="51"/>
    </location>
</feature>
<dbReference type="AlphaFoldDB" id="A0AAX4AF23"/>
<proteinExistence type="predicted"/>
<protein>
    <submittedName>
        <fullName evidence="3">Uncharacterized protein</fullName>
    </submittedName>
</protein>
<gene>
    <name evidence="3" type="ORF">RF668_06750</name>
    <name evidence="2" type="ORF">VN93_0821</name>
</gene>
<keyword evidence="4" id="KW-1185">Reference proteome</keyword>
<evidence type="ECO:0000313" key="5">
    <source>
        <dbReference type="Proteomes" id="UP001254658"/>
    </source>
</evidence>
<accession>A0AAX4AF23</accession>